<protein>
    <recommendedName>
        <fullName evidence="3">DUF2911 domain-containing protein</fullName>
    </recommendedName>
</protein>
<dbReference type="EMBL" id="BSDE01000001">
    <property type="protein sequence ID" value="GLH72366.1"/>
    <property type="molecule type" value="Genomic_DNA"/>
</dbReference>
<dbReference type="Pfam" id="PF11138">
    <property type="entry name" value="DUF2911"/>
    <property type="match status" value="1"/>
</dbReference>
<comment type="caution">
    <text evidence="1">The sequence shown here is derived from an EMBL/GenBank/DDBJ whole genome shotgun (WGS) entry which is preliminary data.</text>
</comment>
<dbReference type="Proteomes" id="UP001165069">
    <property type="component" value="Unassembled WGS sequence"/>
</dbReference>
<reference evidence="1 2" key="1">
    <citation type="journal article" date="2023" name="Antonie Van Leeuwenhoek">
        <title>Mesoterricola silvestris gen. nov., sp. nov., Mesoterricola sediminis sp. nov., Geothrix oryzae sp. nov., Geothrix edaphica sp. nov., Geothrix rubra sp. nov., and Geothrix limicola sp. nov., six novel members of Acidobacteriota isolated from soils.</title>
        <authorList>
            <person name="Itoh H."/>
            <person name="Sugisawa Y."/>
            <person name="Mise K."/>
            <person name="Xu Z."/>
            <person name="Kuniyasu M."/>
            <person name="Ushijima N."/>
            <person name="Kawano K."/>
            <person name="Kobayashi E."/>
            <person name="Shiratori Y."/>
            <person name="Masuda Y."/>
            <person name="Senoo K."/>
        </authorList>
    </citation>
    <scope>NUCLEOTIDE SEQUENCE [LARGE SCALE GENOMIC DNA]</scope>
    <source>
        <strain evidence="1 2">Red804</strain>
    </source>
</reference>
<evidence type="ECO:0008006" key="3">
    <source>
        <dbReference type="Google" id="ProtNLM"/>
    </source>
</evidence>
<dbReference type="InterPro" id="IPR021314">
    <property type="entry name" value="DUF2911"/>
</dbReference>
<sequence>MRRLLLPAFLTLSLVAQDKPAPVRLTPLRVSPASTLTQDIGISKIELAFSRPAVKGRKIWGGLVPFGEVWRAGANSATTLTLSHPAKVAGHDVPAGTYGLFIVPGEKTWTLILNKKPKQWGAYEYKKEEDLLRWEVTPQAGPFLEYLEYRVLPTDTANATVELGWEKLRVSFPVAFDTKAIYWAQLEETLKKAPDTDWTPWYQAAKYCQEQGVEPQKALAWIEKSLKAGESFWNHETAARIYKDAKRMPEALDQLQKAIDLSRGKAPKEYTTNLEKELATWKAAK</sequence>
<accession>A0ABQ5QD62</accession>
<evidence type="ECO:0000313" key="2">
    <source>
        <dbReference type="Proteomes" id="UP001165069"/>
    </source>
</evidence>
<evidence type="ECO:0000313" key="1">
    <source>
        <dbReference type="EMBL" id="GLH72366.1"/>
    </source>
</evidence>
<dbReference type="InterPro" id="IPR011990">
    <property type="entry name" value="TPR-like_helical_dom_sf"/>
</dbReference>
<dbReference type="Gene3D" id="1.25.40.10">
    <property type="entry name" value="Tetratricopeptide repeat domain"/>
    <property type="match status" value="1"/>
</dbReference>
<gene>
    <name evidence="1" type="ORF">GETHLI_08680</name>
</gene>
<keyword evidence="2" id="KW-1185">Reference proteome</keyword>
<proteinExistence type="predicted"/>
<name>A0ABQ5QD62_9BACT</name>
<dbReference type="RefSeq" id="WP_285570834.1">
    <property type="nucleotide sequence ID" value="NZ_BSDE01000001.1"/>
</dbReference>
<organism evidence="1 2">
    <name type="scientific">Geothrix limicola</name>
    <dbReference type="NCBI Taxonomy" id="2927978"/>
    <lineage>
        <taxon>Bacteria</taxon>
        <taxon>Pseudomonadati</taxon>
        <taxon>Acidobacteriota</taxon>
        <taxon>Holophagae</taxon>
        <taxon>Holophagales</taxon>
        <taxon>Holophagaceae</taxon>
        <taxon>Geothrix</taxon>
    </lineage>
</organism>
<dbReference type="SUPFAM" id="SSF48452">
    <property type="entry name" value="TPR-like"/>
    <property type="match status" value="1"/>
</dbReference>